<dbReference type="GO" id="GO:0008270">
    <property type="term" value="F:zinc ion binding"/>
    <property type="evidence" value="ECO:0007669"/>
    <property type="project" value="UniProtKB-KW"/>
</dbReference>
<keyword evidence="1" id="KW-0479">Metal-binding</keyword>
<gene>
    <name evidence="3" type="ORF">Ahy_A05g024599</name>
</gene>
<dbReference type="InterPro" id="IPR001878">
    <property type="entry name" value="Znf_CCHC"/>
</dbReference>
<keyword evidence="1" id="KW-0863">Zinc-finger</keyword>
<accession>A0A445D6G2</accession>
<keyword evidence="1" id="KW-0862">Zinc</keyword>
<dbReference type="PROSITE" id="PS50158">
    <property type="entry name" value="ZF_CCHC"/>
    <property type="match status" value="1"/>
</dbReference>
<organism evidence="3 4">
    <name type="scientific">Arachis hypogaea</name>
    <name type="common">Peanut</name>
    <dbReference type="NCBI Taxonomy" id="3818"/>
    <lineage>
        <taxon>Eukaryota</taxon>
        <taxon>Viridiplantae</taxon>
        <taxon>Streptophyta</taxon>
        <taxon>Embryophyta</taxon>
        <taxon>Tracheophyta</taxon>
        <taxon>Spermatophyta</taxon>
        <taxon>Magnoliopsida</taxon>
        <taxon>eudicotyledons</taxon>
        <taxon>Gunneridae</taxon>
        <taxon>Pentapetalae</taxon>
        <taxon>rosids</taxon>
        <taxon>fabids</taxon>
        <taxon>Fabales</taxon>
        <taxon>Fabaceae</taxon>
        <taxon>Papilionoideae</taxon>
        <taxon>50 kb inversion clade</taxon>
        <taxon>dalbergioids sensu lato</taxon>
        <taxon>Dalbergieae</taxon>
        <taxon>Pterocarpus clade</taxon>
        <taxon>Arachis</taxon>
    </lineage>
</organism>
<proteinExistence type="predicted"/>
<reference evidence="3 4" key="1">
    <citation type="submission" date="2019-01" db="EMBL/GenBank/DDBJ databases">
        <title>Sequencing of cultivated peanut Arachis hypogaea provides insights into genome evolution and oil improvement.</title>
        <authorList>
            <person name="Chen X."/>
        </authorList>
    </citation>
    <scope>NUCLEOTIDE SEQUENCE [LARGE SCALE GENOMIC DNA]</scope>
    <source>
        <strain evidence="4">cv. Fuhuasheng</strain>
        <tissue evidence="3">Leaves</tissue>
    </source>
</reference>
<feature type="domain" description="CCHC-type" evidence="2">
    <location>
        <begin position="120"/>
        <end position="136"/>
    </location>
</feature>
<protein>
    <recommendedName>
        <fullName evidence="2">CCHC-type domain-containing protein</fullName>
    </recommendedName>
</protein>
<dbReference type="AlphaFoldDB" id="A0A445D6G2"/>
<comment type="caution">
    <text evidence="3">The sequence shown here is derived from an EMBL/GenBank/DDBJ whole genome shotgun (WGS) entry which is preliminary data.</text>
</comment>
<keyword evidence="4" id="KW-1185">Reference proteome</keyword>
<evidence type="ECO:0000313" key="4">
    <source>
        <dbReference type="Proteomes" id="UP000289738"/>
    </source>
</evidence>
<evidence type="ECO:0000313" key="3">
    <source>
        <dbReference type="EMBL" id="RYR58711.1"/>
    </source>
</evidence>
<dbReference type="GO" id="GO:0003676">
    <property type="term" value="F:nucleic acid binding"/>
    <property type="evidence" value="ECO:0007669"/>
    <property type="project" value="InterPro"/>
</dbReference>
<dbReference type="EMBL" id="SDMP01000005">
    <property type="protein sequence ID" value="RYR58711.1"/>
    <property type="molecule type" value="Genomic_DNA"/>
</dbReference>
<dbReference type="Proteomes" id="UP000289738">
    <property type="component" value="Chromosome A05"/>
</dbReference>
<evidence type="ECO:0000259" key="2">
    <source>
        <dbReference type="PROSITE" id="PS50158"/>
    </source>
</evidence>
<name>A0A445D6G2_ARAHY</name>
<evidence type="ECO:0000256" key="1">
    <source>
        <dbReference type="PROSITE-ProRule" id="PRU00047"/>
    </source>
</evidence>
<sequence>MRCLRFVKFETILYTLLILCNNIVIEAISRLSNSHVATFLHVALTSVLIGKYIHDMYKMSKICKVYRCEFVLMGDPSTWTRYEGAKVIANWTLRHVTKGRLKLIHYLIEMDLRYMCGPGRCTICGREGHSHSRCPQHAGPRFAEGQ</sequence>